<evidence type="ECO:0000256" key="8">
    <source>
        <dbReference type="ARBA" id="ARBA00023136"/>
    </source>
</evidence>
<dbReference type="GO" id="GO:0016020">
    <property type="term" value="C:membrane"/>
    <property type="evidence" value="ECO:0007669"/>
    <property type="project" value="UniProtKB-SubCell"/>
</dbReference>
<keyword evidence="5" id="KW-1133">Transmembrane helix</keyword>
<evidence type="ECO:0000313" key="15">
    <source>
        <dbReference type="Proteomes" id="UP000235965"/>
    </source>
</evidence>
<comment type="caution">
    <text evidence="14">The sequence shown here is derived from an EMBL/GenBank/DDBJ whole genome shotgun (WGS) entry which is preliminary data.</text>
</comment>
<keyword evidence="8" id="KW-0472">Membrane</keyword>
<protein>
    <recommendedName>
        <fullName evidence="10">Short-chain dehydrogenase/reductase 3</fullName>
    </recommendedName>
    <alternativeName>
        <fullName evidence="11">Retinal short-chain dehydrogenase/reductase 1</fullName>
    </alternativeName>
</protein>
<dbReference type="PRINTS" id="PR00080">
    <property type="entry name" value="SDRFAMILY"/>
</dbReference>
<dbReference type="OrthoDB" id="10253736at2759"/>
<proteinExistence type="inferred from homology"/>
<dbReference type="Pfam" id="PF00106">
    <property type="entry name" value="adh_short"/>
    <property type="match status" value="1"/>
</dbReference>
<keyword evidence="3" id="KW-0812">Transmembrane</keyword>
<dbReference type="InterPro" id="IPR036291">
    <property type="entry name" value="NAD(P)-bd_dom_sf"/>
</dbReference>
<dbReference type="PRINTS" id="PR00081">
    <property type="entry name" value="GDHRDH"/>
</dbReference>
<dbReference type="Proteomes" id="UP000235965">
    <property type="component" value="Unassembled WGS sequence"/>
</dbReference>
<dbReference type="GO" id="GO:0005811">
    <property type="term" value="C:lipid droplet"/>
    <property type="evidence" value="ECO:0007669"/>
    <property type="project" value="TreeGrafter"/>
</dbReference>
<evidence type="ECO:0000256" key="2">
    <source>
        <dbReference type="ARBA" id="ARBA00006484"/>
    </source>
</evidence>
<dbReference type="EMBL" id="NEVH01020948">
    <property type="protein sequence ID" value="PNF20382.1"/>
    <property type="molecule type" value="Genomic_DNA"/>
</dbReference>
<evidence type="ECO:0000256" key="4">
    <source>
        <dbReference type="ARBA" id="ARBA00022857"/>
    </source>
</evidence>
<evidence type="ECO:0000256" key="5">
    <source>
        <dbReference type="ARBA" id="ARBA00022989"/>
    </source>
</evidence>
<feature type="region of interest" description="Disordered" evidence="13">
    <location>
        <begin position="329"/>
        <end position="359"/>
    </location>
</feature>
<keyword evidence="15" id="KW-1185">Reference proteome</keyword>
<comment type="similarity">
    <text evidence="2 12">Belongs to the short-chain dehydrogenases/reductases (SDR) family.</text>
</comment>
<evidence type="ECO:0000256" key="7">
    <source>
        <dbReference type="ARBA" id="ARBA00023098"/>
    </source>
</evidence>
<dbReference type="Gene3D" id="3.40.50.720">
    <property type="entry name" value="NAD(P)-binding Rossmann-like Domain"/>
    <property type="match status" value="1"/>
</dbReference>
<keyword evidence="7" id="KW-0443">Lipid metabolism</keyword>
<dbReference type="GO" id="GO:0052650">
    <property type="term" value="F:all-trans-retinol dehydrogenase (NADP+) activity"/>
    <property type="evidence" value="ECO:0007669"/>
    <property type="project" value="UniProtKB-ARBA"/>
</dbReference>
<evidence type="ECO:0000256" key="6">
    <source>
        <dbReference type="ARBA" id="ARBA00023002"/>
    </source>
</evidence>
<evidence type="ECO:0000256" key="3">
    <source>
        <dbReference type="ARBA" id="ARBA00022692"/>
    </source>
</evidence>
<evidence type="ECO:0000256" key="12">
    <source>
        <dbReference type="RuleBase" id="RU000363"/>
    </source>
</evidence>
<gene>
    <name evidence="14" type="ORF">B7P43_G10239</name>
</gene>
<evidence type="ECO:0000256" key="11">
    <source>
        <dbReference type="ARBA" id="ARBA00082544"/>
    </source>
</evidence>
<evidence type="ECO:0000256" key="10">
    <source>
        <dbReference type="ARBA" id="ARBA00068717"/>
    </source>
</evidence>
<feature type="compositionally biased region" description="Polar residues" evidence="13">
    <location>
        <begin position="330"/>
        <end position="353"/>
    </location>
</feature>
<dbReference type="SUPFAM" id="SSF51735">
    <property type="entry name" value="NAD(P)-binding Rossmann-fold domains"/>
    <property type="match status" value="1"/>
</dbReference>
<keyword evidence="4" id="KW-0521">NADP</keyword>
<dbReference type="FunFam" id="3.40.50.720:FF:000131">
    <property type="entry name" value="Short-chain dehydrogenase/reductase 3"/>
    <property type="match status" value="1"/>
</dbReference>
<sequence length="416" mass="46219">MNCCEVTYLLLHVIRGILMTIVCMLREVVHLVVPRRQKSVKGEIVLVTGAGRGLGRRLALNFGRRQAFIVCWDKDAENNQNTVWDIRQEGGQAIGFTCDVTDRKAVMETAVLVQQQIGHVTILINNAGICLVKPVLECTPDELYGLLDTNLMGHFWTLKAFLPAMLERNSGHVVAISSAAAIAPVAHEAVYSASKAAVSGLMDGLLQELYLQNRKVKVTCVHPYFIACMNDLPLKFDLRIGKLSPNYAATEIVKAVLEERESISIPRFMLFWIYFLRCLPQSARKRWREIFHARVWPEPVITEKRTGSSTVPAPSNTVDNETASRDIAKNKTTVSSCGEIQNMPSLSENSTPNDHNDKNKPIKVYNLLDLDRGQTVTSSVNRGQLFSETGGDLFNKNVATNDTPVEIQAPEATSKL</sequence>
<dbReference type="InParanoid" id="A0A2J7PVL6"/>
<evidence type="ECO:0000256" key="9">
    <source>
        <dbReference type="ARBA" id="ARBA00059620"/>
    </source>
</evidence>
<comment type="subcellular location">
    <subcellularLocation>
        <location evidence="1">Membrane</location>
        <topology evidence="1">Multi-pass membrane protein</topology>
    </subcellularLocation>
</comment>
<evidence type="ECO:0000256" key="1">
    <source>
        <dbReference type="ARBA" id="ARBA00004141"/>
    </source>
</evidence>
<accession>A0A2J7PVL6</accession>
<reference evidence="14 15" key="1">
    <citation type="submission" date="2017-12" db="EMBL/GenBank/DDBJ databases">
        <title>Hemimetabolous genomes reveal molecular basis of termite eusociality.</title>
        <authorList>
            <person name="Harrison M.C."/>
            <person name="Jongepier E."/>
            <person name="Robertson H.M."/>
            <person name="Arning N."/>
            <person name="Bitard-Feildel T."/>
            <person name="Chao H."/>
            <person name="Childers C.P."/>
            <person name="Dinh H."/>
            <person name="Doddapaneni H."/>
            <person name="Dugan S."/>
            <person name="Gowin J."/>
            <person name="Greiner C."/>
            <person name="Han Y."/>
            <person name="Hu H."/>
            <person name="Hughes D.S.T."/>
            <person name="Huylmans A.-K."/>
            <person name="Kemena C."/>
            <person name="Kremer L.P.M."/>
            <person name="Lee S.L."/>
            <person name="Lopez-Ezquerra A."/>
            <person name="Mallet L."/>
            <person name="Monroy-Kuhn J.M."/>
            <person name="Moser A."/>
            <person name="Murali S.C."/>
            <person name="Muzny D.M."/>
            <person name="Otani S."/>
            <person name="Piulachs M.-D."/>
            <person name="Poelchau M."/>
            <person name="Qu J."/>
            <person name="Schaub F."/>
            <person name="Wada-Katsumata A."/>
            <person name="Worley K.C."/>
            <person name="Xie Q."/>
            <person name="Ylla G."/>
            <person name="Poulsen M."/>
            <person name="Gibbs R.A."/>
            <person name="Schal C."/>
            <person name="Richards S."/>
            <person name="Belles X."/>
            <person name="Korb J."/>
            <person name="Bornberg-Bauer E."/>
        </authorList>
    </citation>
    <scope>NUCLEOTIDE SEQUENCE [LARGE SCALE GENOMIC DNA]</scope>
    <source>
        <tissue evidence="14">Whole body</tissue>
    </source>
</reference>
<dbReference type="PANTHER" id="PTHR24322:SF736">
    <property type="entry name" value="RETINOL DEHYDROGENASE 10"/>
    <property type="match status" value="1"/>
</dbReference>
<comment type="function">
    <text evidence="9">Catalyzes the reduction of all-trans-retinal to all-trans-retinol in the presence of NADPH.</text>
</comment>
<evidence type="ECO:0000256" key="13">
    <source>
        <dbReference type="SAM" id="MobiDB-lite"/>
    </source>
</evidence>
<dbReference type="STRING" id="105785.A0A2J7PVL6"/>
<name>A0A2J7PVL6_9NEOP</name>
<dbReference type="PANTHER" id="PTHR24322">
    <property type="entry name" value="PKSB"/>
    <property type="match status" value="1"/>
</dbReference>
<dbReference type="AlphaFoldDB" id="A0A2J7PVL6"/>
<organism evidence="14 15">
    <name type="scientific">Cryptotermes secundus</name>
    <dbReference type="NCBI Taxonomy" id="105785"/>
    <lineage>
        <taxon>Eukaryota</taxon>
        <taxon>Metazoa</taxon>
        <taxon>Ecdysozoa</taxon>
        <taxon>Arthropoda</taxon>
        <taxon>Hexapoda</taxon>
        <taxon>Insecta</taxon>
        <taxon>Pterygota</taxon>
        <taxon>Neoptera</taxon>
        <taxon>Polyneoptera</taxon>
        <taxon>Dictyoptera</taxon>
        <taxon>Blattodea</taxon>
        <taxon>Blattoidea</taxon>
        <taxon>Termitoidae</taxon>
        <taxon>Kalotermitidae</taxon>
        <taxon>Cryptotermitinae</taxon>
        <taxon>Cryptotermes</taxon>
    </lineage>
</organism>
<keyword evidence="6" id="KW-0560">Oxidoreductase</keyword>
<dbReference type="InterPro" id="IPR002347">
    <property type="entry name" value="SDR_fam"/>
</dbReference>
<evidence type="ECO:0000313" key="14">
    <source>
        <dbReference type="EMBL" id="PNF20382.1"/>
    </source>
</evidence>